<comment type="caution">
    <text evidence="2">The sequence shown here is derived from an EMBL/GenBank/DDBJ whole genome shotgun (WGS) entry which is preliminary data.</text>
</comment>
<feature type="compositionally biased region" description="Polar residues" evidence="1">
    <location>
        <begin position="1"/>
        <end position="10"/>
    </location>
</feature>
<protein>
    <submittedName>
        <fullName evidence="2">Uncharacterized protein</fullName>
    </submittedName>
</protein>
<proteinExistence type="predicted"/>
<gene>
    <name evidence="2" type="ORF">F2Q69_00062369</name>
</gene>
<accession>A0A8S9REV6</accession>
<reference evidence="2" key="1">
    <citation type="submission" date="2019-12" db="EMBL/GenBank/DDBJ databases">
        <title>Genome sequencing and annotation of Brassica cretica.</title>
        <authorList>
            <person name="Studholme D.J."/>
            <person name="Sarris P."/>
        </authorList>
    </citation>
    <scope>NUCLEOTIDE SEQUENCE</scope>
    <source>
        <strain evidence="2">PFS-109/04</strain>
        <tissue evidence="2">Leaf</tissue>
    </source>
</reference>
<dbReference type="EMBL" id="QGKX02000095">
    <property type="protein sequence ID" value="KAF3571235.1"/>
    <property type="molecule type" value="Genomic_DNA"/>
</dbReference>
<organism evidence="2 3">
    <name type="scientific">Brassica cretica</name>
    <name type="common">Mustard</name>
    <dbReference type="NCBI Taxonomy" id="69181"/>
    <lineage>
        <taxon>Eukaryota</taxon>
        <taxon>Viridiplantae</taxon>
        <taxon>Streptophyta</taxon>
        <taxon>Embryophyta</taxon>
        <taxon>Tracheophyta</taxon>
        <taxon>Spermatophyta</taxon>
        <taxon>Magnoliopsida</taxon>
        <taxon>eudicotyledons</taxon>
        <taxon>Gunneridae</taxon>
        <taxon>Pentapetalae</taxon>
        <taxon>rosids</taxon>
        <taxon>malvids</taxon>
        <taxon>Brassicales</taxon>
        <taxon>Brassicaceae</taxon>
        <taxon>Brassiceae</taxon>
        <taxon>Brassica</taxon>
    </lineage>
</organism>
<feature type="compositionally biased region" description="Low complexity" evidence="1">
    <location>
        <begin position="45"/>
        <end position="55"/>
    </location>
</feature>
<sequence>MGQISTTTLIGLQPKPGGNPSSSMPRRNHRHGHTNSATSPDHTGPRTPSRPSRSRNQTLLSSLALVLFIGEHHLPLRALLLDTNTTVKASTTTNTTQKPKKKTRNKLMDPKTAAQSFASLHSP</sequence>
<dbReference type="AlphaFoldDB" id="A0A8S9REV6"/>
<dbReference type="Proteomes" id="UP000712600">
    <property type="component" value="Unassembled WGS sequence"/>
</dbReference>
<feature type="compositionally biased region" description="Polar residues" evidence="1">
    <location>
        <begin position="113"/>
        <end position="123"/>
    </location>
</feature>
<evidence type="ECO:0000256" key="1">
    <source>
        <dbReference type="SAM" id="MobiDB-lite"/>
    </source>
</evidence>
<name>A0A8S9REV6_BRACR</name>
<feature type="region of interest" description="Disordered" evidence="1">
    <location>
        <begin position="83"/>
        <end position="123"/>
    </location>
</feature>
<feature type="compositionally biased region" description="Low complexity" evidence="1">
    <location>
        <begin position="83"/>
        <end position="97"/>
    </location>
</feature>
<evidence type="ECO:0000313" key="2">
    <source>
        <dbReference type="EMBL" id="KAF3571235.1"/>
    </source>
</evidence>
<feature type="region of interest" description="Disordered" evidence="1">
    <location>
        <begin position="1"/>
        <end position="56"/>
    </location>
</feature>
<evidence type="ECO:0000313" key="3">
    <source>
        <dbReference type="Proteomes" id="UP000712600"/>
    </source>
</evidence>